<comment type="caution">
    <text evidence="3">The sequence shown here is derived from an EMBL/GenBank/DDBJ whole genome shotgun (WGS) entry which is preliminary data.</text>
</comment>
<dbReference type="CDD" id="cd01149">
    <property type="entry name" value="HutB"/>
    <property type="match status" value="1"/>
</dbReference>
<dbReference type="EMBL" id="JBIGHZ010000005">
    <property type="protein sequence ID" value="MFG6449126.1"/>
    <property type="molecule type" value="Genomic_DNA"/>
</dbReference>
<evidence type="ECO:0000256" key="1">
    <source>
        <dbReference type="ARBA" id="ARBA00022729"/>
    </source>
</evidence>
<accession>A0ABW7FXQ6</accession>
<dbReference type="InterPro" id="IPR002491">
    <property type="entry name" value="ABC_transptr_periplasmic_BD"/>
</dbReference>
<reference evidence="3 4" key="1">
    <citation type="submission" date="2024-08" db="EMBL/GenBank/DDBJ databases">
        <authorList>
            <person name="Lu H."/>
        </authorList>
    </citation>
    <scope>NUCLEOTIDE SEQUENCE [LARGE SCALE GENOMIC DNA]</scope>
    <source>
        <strain evidence="3 4">BYS180W</strain>
    </source>
</reference>
<dbReference type="InterPro" id="IPR006311">
    <property type="entry name" value="TAT_signal"/>
</dbReference>
<organism evidence="3 4">
    <name type="scientific">Roseateles rivi</name>
    <dbReference type="NCBI Taxonomy" id="3299028"/>
    <lineage>
        <taxon>Bacteria</taxon>
        <taxon>Pseudomonadati</taxon>
        <taxon>Pseudomonadota</taxon>
        <taxon>Betaproteobacteria</taxon>
        <taxon>Burkholderiales</taxon>
        <taxon>Sphaerotilaceae</taxon>
        <taxon>Roseateles</taxon>
    </lineage>
</organism>
<name>A0ABW7FXQ6_9BURK</name>
<dbReference type="Pfam" id="PF01497">
    <property type="entry name" value="Peripla_BP_2"/>
    <property type="match status" value="1"/>
</dbReference>
<dbReference type="PROSITE" id="PS51318">
    <property type="entry name" value="TAT"/>
    <property type="match status" value="1"/>
</dbReference>
<dbReference type="PANTHER" id="PTHR30535:SF4">
    <property type="entry name" value="HEMIN-BINDING PERIPLASMIC PROTEIN HMUT"/>
    <property type="match status" value="1"/>
</dbReference>
<dbReference type="NCBIfam" id="NF038402">
    <property type="entry name" value="TroA_like"/>
    <property type="match status" value="1"/>
</dbReference>
<dbReference type="Proteomes" id="UP001606099">
    <property type="component" value="Unassembled WGS sequence"/>
</dbReference>
<dbReference type="Gene3D" id="3.40.50.1980">
    <property type="entry name" value="Nitrogenase molybdenum iron protein domain"/>
    <property type="match status" value="2"/>
</dbReference>
<dbReference type="InterPro" id="IPR050902">
    <property type="entry name" value="ABC_Transporter_SBP"/>
</dbReference>
<dbReference type="PROSITE" id="PS50983">
    <property type="entry name" value="FE_B12_PBP"/>
    <property type="match status" value="1"/>
</dbReference>
<dbReference type="RefSeq" id="WP_394462033.1">
    <property type="nucleotide sequence ID" value="NZ_JBIGHZ010000005.1"/>
</dbReference>
<dbReference type="PANTHER" id="PTHR30535">
    <property type="entry name" value="VITAMIN B12-BINDING PROTEIN"/>
    <property type="match status" value="1"/>
</dbReference>
<sequence>MSRRLPSPCPNTSPTRRRLLQCLSGAPLLALTLAPTARGSSPARVVCVGGALTETVYALGAQAQLVGVDTTSNFPTAARQLPSVGYARQLSSEGLLALAPTRVLATEDAGPPAVLRQLEQAGVPLTVLPANKRFEGVVQRVQRMGELLGRREAAQALAQQLSTQWQATRARVAGRSAPAPRVLFVMSHGPSQMMVSGRATSADAVLAYAGARNVVQGFEGYKPLTPEALIAAQPDVLLLTEQGYQAMGGHDGALQLPGLAQTPAGRHGRVLAMETMYLLGFGPRLPAAVAELDARLHSAMQGQRP</sequence>
<feature type="domain" description="Fe/B12 periplasmic-binding" evidence="2">
    <location>
        <begin position="44"/>
        <end position="300"/>
    </location>
</feature>
<keyword evidence="4" id="KW-1185">Reference proteome</keyword>
<evidence type="ECO:0000313" key="4">
    <source>
        <dbReference type="Proteomes" id="UP001606099"/>
    </source>
</evidence>
<keyword evidence="1" id="KW-0732">Signal</keyword>
<evidence type="ECO:0000313" key="3">
    <source>
        <dbReference type="EMBL" id="MFG6449126.1"/>
    </source>
</evidence>
<gene>
    <name evidence="3" type="ORF">ACG0Z6_12880</name>
</gene>
<dbReference type="SUPFAM" id="SSF53807">
    <property type="entry name" value="Helical backbone' metal receptor"/>
    <property type="match status" value="1"/>
</dbReference>
<proteinExistence type="predicted"/>
<dbReference type="InterPro" id="IPR054828">
    <property type="entry name" value="Vit_B12_bind_prot"/>
</dbReference>
<protein>
    <submittedName>
        <fullName evidence="3">Hemin ABC transporter substrate-binding protein</fullName>
    </submittedName>
</protein>
<evidence type="ECO:0000259" key="2">
    <source>
        <dbReference type="PROSITE" id="PS50983"/>
    </source>
</evidence>